<dbReference type="EMBL" id="JOTM01000020">
    <property type="protein sequence ID" value="KEK23140.1"/>
    <property type="molecule type" value="Genomic_DNA"/>
</dbReference>
<feature type="transmembrane region" description="Helical" evidence="1">
    <location>
        <begin position="68"/>
        <end position="86"/>
    </location>
</feature>
<reference evidence="2 3" key="1">
    <citation type="submission" date="2014-06" db="EMBL/GenBank/DDBJ databases">
        <title>Draft genome sequence of Bacillus gaemokensis JCM 15801 (MCCC 1A00707).</title>
        <authorList>
            <person name="Lai Q."/>
            <person name="Liu Y."/>
            <person name="Shao Z."/>
        </authorList>
    </citation>
    <scope>NUCLEOTIDE SEQUENCE [LARGE SCALE GENOMIC DNA]</scope>
    <source>
        <strain evidence="2 3">JCM 15801</strain>
    </source>
</reference>
<evidence type="ECO:0000256" key="1">
    <source>
        <dbReference type="SAM" id="Phobius"/>
    </source>
</evidence>
<feature type="transmembrane region" description="Helical" evidence="1">
    <location>
        <begin position="6"/>
        <end position="22"/>
    </location>
</feature>
<accession>A0A073K995</accession>
<feature type="transmembrane region" description="Helical" evidence="1">
    <location>
        <begin position="98"/>
        <end position="118"/>
    </location>
</feature>
<dbReference type="InterPro" id="IPR025441">
    <property type="entry name" value="DUF4181"/>
</dbReference>
<name>A0A073K995_9BACI</name>
<sequence>MWKFSVIVVIIAILFLLENLLRKKLHIPRKNSFIYKPVNDLHKWGEISIFTIYLITSFILIVKFDYINIGYLIFAFLVVLNVFRTVMEWKYDKESKEYVISFLGAICLTISFSVAIYLF</sequence>
<gene>
    <name evidence="2" type="ORF">BAGA_14155</name>
</gene>
<evidence type="ECO:0000313" key="3">
    <source>
        <dbReference type="Proteomes" id="UP000027778"/>
    </source>
</evidence>
<dbReference type="AlphaFoldDB" id="A0A073K995"/>
<keyword evidence="1" id="KW-0812">Transmembrane</keyword>
<protein>
    <submittedName>
        <fullName evidence="2">Capsular biosynthesis protein CpsH</fullName>
    </submittedName>
</protein>
<keyword evidence="1" id="KW-0472">Membrane</keyword>
<dbReference type="eggNOG" id="ENOG5033JIM">
    <property type="taxonomic scope" value="Bacteria"/>
</dbReference>
<comment type="caution">
    <text evidence="2">The sequence shown here is derived from an EMBL/GenBank/DDBJ whole genome shotgun (WGS) entry which is preliminary data.</text>
</comment>
<dbReference type="Proteomes" id="UP000027778">
    <property type="component" value="Unassembled WGS sequence"/>
</dbReference>
<feature type="transmembrane region" description="Helical" evidence="1">
    <location>
        <begin position="43"/>
        <end position="62"/>
    </location>
</feature>
<keyword evidence="1" id="KW-1133">Transmembrane helix</keyword>
<keyword evidence="3" id="KW-1185">Reference proteome</keyword>
<evidence type="ECO:0000313" key="2">
    <source>
        <dbReference type="EMBL" id="KEK23140.1"/>
    </source>
</evidence>
<proteinExistence type="predicted"/>
<organism evidence="2 3">
    <name type="scientific">Bacillus gaemokensis</name>
    <dbReference type="NCBI Taxonomy" id="574375"/>
    <lineage>
        <taxon>Bacteria</taxon>
        <taxon>Bacillati</taxon>
        <taxon>Bacillota</taxon>
        <taxon>Bacilli</taxon>
        <taxon>Bacillales</taxon>
        <taxon>Bacillaceae</taxon>
        <taxon>Bacillus</taxon>
        <taxon>Bacillus cereus group</taxon>
    </lineage>
</organism>
<dbReference type="Pfam" id="PF13789">
    <property type="entry name" value="DUF4181"/>
    <property type="match status" value="1"/>
</dbReference>